<comment type="domain">
    <text evidence="8">Has a modular structure: an endo-beta-1,4-glucanase catalytic module at the N-terminus, a linker rich in serines and threonines, and a C-terminal carbohydrate-binding module (CBM).</text>
</comment>
<name>A0A8H7XVI1_PSICU</name>
<accession>A0A8H7XVI1</accession>
<evidence type="ECO:0000256" key="5">
    <source>
        <dbReference type="ARBA" id="ARBA00023277"/>
    </source>
</evidence>
<dbReference type="GO" id="GO:0030245">
    <property type="term" value="P:cellulose catabolic process"/>
    <property type="evidence" value="ECO:0007669"/>
    <property type="project" value="UniProtKB-UniRule"/>
</dbReference>
<gene>
    <name evidence="11" type="ORF">JR316_008598</name>
</gene>
<evidence type="ECO:0000256" key="3">
    <source>
        <dbReference type="ARBA" id="ARBA00023001"/>
    </source>
</evidence>
<evidence type="ECO:0000256" key="4">
    <source>
        <dbReference type="ARBA" id="ARBA00023157"/>
    </source>
</evidence>
<evidence type="ECO:0000256" key="1">
    <source>
        <dbReference type="ARBA" id="ARBA00004613"/>
    </source>
</evidence>
<dbReference type="GO" id="GO:0030248">
    <property type="term" value="F:cellulose binding"/>
    <property type="evidence" value="ECO:0007669"/>
    <property type="project" value="UniProtKB-UniRule"/>
</dbReference>
<evidence type="ECO:0000313" key="11">
    <source>
        <dbReference type="EMBL" id="KAG5166509.1"/>
    </source>
</evidence>
<evidence type="ECO:0000256" key="9">
    <source>
        <dbReference type="SAM" id="SignalP"/>
    </source>
</evidence>
<dbReference type="InterPro" id="IPR049892">
    <property type="entry name" value="AA9"/>
</dbReference>
<dbReference type="PANTHER" id="PTHR33353:SF17">
    <property type="entry name" value="ENDO-BETA-1,4-GLUCANASE D"/>
    <property type="match status" value="1"/>
</dbReference>
<keyword evidence="9" id="KW-0732">Signal</keyword>
<dbReference type="OrthoDB" id="2525337at2759"/>
<comment type="catalytic activity">
    <reaction evidence="8">
        <text>[(1-&gt;4)-beta-D-glucosyl]n+m + reduced acceptor + O2 = 4-dehydro-beta-D-glucosyl-[(1-&gt;4)-beta-D-glucosyl]n-1 + [(1-&gt;4)-beta-D-glucosyl]m + acceptor + H2O.</text>
        <dbReference type="EC" id="1.14.99.56"/>
    </reaction>
</comment>
<comment type="caution">
    <text evidence="11">The sequence shown here is derived from an EMBL/GenBank/DDBJ whole genome shotgun (WGS) entry which is preliminary data.</text>
</comment>
<dbReference type="CDD" id="cd21175">
    <property type="entry name" value="LPMO_AA9"/>
    <property type="match status" value="1"/>
</dbReference>
<dbReference type="AlphaFoldDB" id="A0A8H7XVI1"/>
<dbReference type="InterPro" id="IPR005103">
    <property type="entry name" value="AA9_LPMO"/>
</dbReference>
<dbReference type="Gene3D" id="2.70.50.70">
    <property type="match status" value="1"/>
</dbReference>
<dbReference type="EC" id="1.14.99.56" evidence="8"/>
<sequence>MQIQKLLILTSFVATALAHTRVWGVWVNGIDQGNGVDQYVRSPPTNNPLKDLNQGNIACNVNNRVVSRTINVKAGDRVTFEWFHDSRQDDIIASSHKGPVLVYIAPASSNGNGNVWTKLFHDGYSNGQWAVDRLLNARGKHSITIPNIPAGDYLLRPEIIALHEANVPYSANAFRGAQLYMNCVQIRVTSNGGSSLPGDSQFPGTYNYDTPGIVWNLYDKTLDHNNYQIPGPGVWTGSSGGGYN</sequence>
<keyword evidence="4 8" id="KW-1015">Disulfide bond</keyword>
<keyword evidence="2 8" id="KW-0964">Secreted</keyword>
<dbReference type="Pfam" id="PF03443">
    <property type="entry name" value="AA9"/>
    <property type="match status" value="1"/>
</dbReference>
<feature type="domain" description="Auxiliary Activity family 9 catalytic" evidence="10">
    <location>
        <begin position="19"/>
        <end position="227"/>
    </location>
</feature>
<proteinExistence type="inferred from homology"/>
<dbReference type="PANTHER" id="PTHR33353">
    <property type="entry name" value="PUTATIVE (AFU_ORTHOLOGUE AFUA_1G12560)-RELATED"/>
    <property type="match status" value="1"/>
</dbReference>
<evidence type="ECO:0000256" key="2">
    <source>
        <dbReference type="ARBA" id="ARBA00022525"/>
    </source>
</evidence>
<keyword evidence="3 8" id="KW-0136">Cellulose degradation</keyword>
<dbReference type="GO" id="GO:0008810">
    <property type="term" value="F:cellulase activity"/>
    <property type="evidence" value="ECO:0007669"/>
    <property type="project" value="UniProtKB-UniRule"/>
</dbReference>
<comment type="similarity">
    <text evidence="7">Belongs to the polysaccharide monooxygenase AA9 family.</text>
</comment>
<comment type="function">
    <text evidence="8">Lytic polysaccharide monooxygenase (LMPO) that depolymerizes crystalline and amorphous polysaccharides via the oxidation of scissile alpha- or beta-(1-4)-glycosidic bonds, yielding C1 and/or C4 oxidation products. Catalysis by LPMOs requires the reduction of the active-site copper from Cu(II) to Cu(I) by a reducing agent and H(2)O(2) or O(2) as a cosubstrate.</text>
</comment>
<keyword evidence="6 8" id="KW-0624">Polysaccharide degradation</keyword>
<evidence type="ECO:0000256" key="8">
    <source>
        <dbReference type="RuleBase" id="RU368122"/>
    </source>
</evidence>
<feature type="signal peptide" evidence="9">
    <location>
        <begin position="1"/>
        <end position="18"/>
    </location>
</feature>
<protein>
    <recommendedName>
        <fullName evidence="8">AA9 family lytic polysaccharide monooxygenase</fullName>
        <ecNumber evidence="8">1.14.99.56</ecNumber>
    </recommendedName>
    <alternativeName>
        <fullName evidence="8">Endo-beta-1,4-glucanase</fullName>
    </alternativeName>
    <alternativeName>
        <fullName evidence="8">Glycosyl hydrolase 61 family protein</fullName>
    </alternativeName>
</protein>
<organism evidence="11">
    <name type="scientific">Psilocybe cubensis</name>
    <name type="common">Psychedelic mushroom</name>
    <name type="synonym">Stropharia cubensis</name>
    <dbReference type="NCBI Taxonomy" id="181762"/>
    <lineage>
        <taxon>Eukaryota</taxon>
        <taxon>Fungi</taxon>
        <taxon>Dikarya</taxon>
        <taxon>Basidiomycota</taxon>
        <taxon>Agaricomycotina</taxon>
        <taxon>Agaricomycetes</taxon>
        <taxon>Agaricomycetidae</taxon>
        <taxon>Agaricales</taxon>
        <taxon>Agaricineae</taxon>
        <taxon>Strophariaceae</taxon>
        <taxon>Psilocybe</taxon>
    </lineage>
</organism>
<evidence type="ECO:0000259" key="10">
    <source>
        <dbReference type="Pfam" id="PF03443"/>
    </source>
</evidence>
<evidence type="ECO:0000256" key="7">
    <source>
        <dbReference type="ARBA" id="ARBA00044502"/>
    </source>
</evidence>
<feature type="chain" id="PRO_5034198027" description="AA9 family lytic polysaccharide monooxygenase" evidence="9">
    <location>
        <begin position="19"/>
        <end position="244"/>
    </location>
</feature>
<dbReference type="GO" id="GO:0005576">
    <property type="term" value="C:extracellular region"/>
    <property type="evidence" value="ECO:0007669"/>
    <property type="project" value="UniProtKB-SubCell"/>
</dbReference>
<keyword evidence="5 8" id="KW-0119">Carbohydrate metabolism</keyword>
<evidence type="ECO:0000256" key="6">
    <source>
        <dbReference type="ARBA" id="ARBA00023326"/>
    </source>
</evidence>
<reference evidence="11" key="1">
    <citation type="submission" date="2021-02" db="EMBL/GenBank/DDBJ databases">
        <title>Psilocybe cubensis genome.</title>
        <authorList>
            <person name="Mckernan K.J."/>
            <person name="Crawford S."/>
            <person name="Trippe A."/>
            <person name="Kane L.T."/>
            <person name="Mclaughlin S."/>
        </authorList>
    </citation>
    <scope>NUCLEOTIDE SEQUENCE [LARGE SCALE GENOMIC DNA]</scope>
    <source>
        <strain evidence="11">MGC-MH-2018</strain>
    </source>
</reference>
<comment type="subcellular location">
    <subcellularLocation>
        <location evidence="1 8">Secreted</location>
    </subcellularLocation>
</comment>
<dbReference type="EMBL" id="JAFIQS010000008">
    <property type="protein sequence ID" value="KAG5166509.1"/>
    <property type="molecule type" value="Genomic_DNA"/>
</dbReference>